<organism evidence="2 3">
    <name type="scientific">Seminavis robusta</name>
    <dbReference type="NCBI Taxonomy" id="568900"/>
    <lineage>
        <taxon>Eukaryota</taxon>
        <taxon>Sar</taxon>
        <taxon>Stramenopiles</taxon>
        <taxon>Ochrophyta</taxon>
        <taxon>Bacillariophyta</taxon>
        <taxon>Bacillariophyceae</taxon>
        <taxon>Bacillariophycidae</taxon>
        <taxon>Naviculales</taxon>
        <taxon>Naviculaceae</taxon>
        <taxon>Seminavis</taxon>
    </lineage>
</organism>
<proteinExistence type="predicted"/>
<comment type="caution">
    <text evidence="2">The sequence shown here is derived from an EMBL/GenBank/DDBJ whole genome shotgun (WGS) entry which is preliminary data.</text>
</comment>
<reference evidence="2" key="1">
    <citation type="submission" date="2020-06" db="EMBL/GenBank/DDBJ databases">
        <authorList>
            <consortium name="Plant Systems Biology data submission"/>
        </authorList>
    </citation>
    <scope>NUCLEOTIDE SEQUENCE</scope>
    <source>
        <strain evidence="2">D6</strain>
    </source>
</reference>
<feature type="coiled-coil region" evidence="1">
    <location>
        <begin position="213"/>
        <end position="261"/>
    </location>
</feature>
<dbReference type="Gene3D" id="3.40.50.300">
    <property type="entry name" value="P-loop containing nucleotide triphosphate hydrolases"/>
    <property type="match status" value="1"/>
</dbReference>
<dbReference type="InterPro" id="IPR027417">
    <property type="entry name" value="P-loop_NTPase"/>
</dbReference>
<dbReference type="EMBL" id="CAICTM010000349">
    <property type="protein sequence ID" value="CAB9508517.1"/>
    <property type="molecule type" value="Genomic_DNA"/>
</dbReference>
<gene>
    <name evidence="2" type="ORF">SEMRO_350_G123720.1</name>
</gene>
<name>A0A9N8DT15_9STRA</name>
<evidence type="ECO:0000256" key="1">
    <source>
        <dbReference type="SAM" id="Coils"/>
    </source>
</evidence>
<evidence type="ECO:0000313" key="2">
    <source>
        <dbReference type="EMBL" id="CAB9508517.1"/>
    </source>
</evidence>
<dbReference type="AlphaFoldDB" id="A0A9N8DT15"/>
<dbReference type="Proteomes" id="UP001153069">
    <property type="component" value="Unassembled WGS sequence"/>
</dbReference>
<accession>A0A9N8DT15</accession>
<evidence type="ECO:0000313" key="3">
    <source>
        <dbReference type="Proteomes" id="UP001153069"/>
    </source>
</evidence>
<sequence>MMDHHTTNSRRLVLLAFFLGALGGFLLSNLTRPVPKQQERAHRSCNQIELENDDVLLPPSGFSTSALSSMENGLYSLMEYSDSDLHDVFYITLAFDDDTAERLKVEGFERFEGLKRKNDTVAMHSLVFYLANSTYHSLQLFHAHDNATGEDSFDMSLHGDGSYDVLTSGNPKERRLFFEKASKPTKGKVMNDMRQLFIKKAFNKVKNTGKKGVNAASSSVSKLEGEVKKLKDKAKKLTKEVTKLKNKISKLQKAAKKAASKFEKEMKSMAKKLEKATKFIKSLPDKIDDIVVEPIVKDIKKAEDGLKKIDDIAKTVAKSTIKVIKDLPFLPSSGDELGKFLAKGFKDFIGGDFCIPYDCIAKLVGIDFKGVELADDDGLSIGTGITPKSCLRIAEIEFDTSKLADFLDIFKNLEALEEIFEKVYDFIEDQMKQILGFSDEILGVLEDIEGIAKDAYKEIKKLIPNRRRLVKAETGDEVTMEEASAIAYQEGVAKFHELWGEHVKQVFQDRQLEERGAQYIGFEKLVLEVKQDFGQTFYLETSGRRGYADSVFDESIHQTATVPVPLTGGMVKIVASGSMKASMPYAMAMEAQASAEFGYNLGEITVSVDLVEGKIDFKKKEFKTSIDVDASVGVSASMSLNFAVSTSLGLCLGPTEDACITVAVDAGQTSAAGFDAVASVGTGGNPHPLTTMYTDVLEYEEQPSCDNKQLSLKAGYWQYVMSPWAVVSITGKAGCIDESAVLFEIEADVLQDEIDSFCLSTNII</sequence>
<keyword evidence="1" id="KW-0175">Coiled coil</keyword>
<protein>
    <submittedName>
        <fullName evidence="2">Uncharacterized protein</fullName>
    </submittedName>
</protein>
<keyword evidence="3" id="KW-1185">Reference proteome</keyword>